<proteinExistence type="predicted"/>
<dbReference type="AlphaFoldDB" id="A0A1L3JHV4"/>
<organism evidence="1 2">
    <name type="scientific">Tenacibaculum todarodis</name>
    <dbReference type="NCBI Taxonomy" id="1850252"/>
    <lineage>
        <taxon>Bacteria</taxon>
        <taxon>Pseudomonadati</taxon>
        <taxon>Bacteroidota</taxon>
        <taxon>Flavobacteriia</taxon>
        <taxon>Flavobacteriales</taxon>
        <taxon>Flavobacteriaceae</taxon>
        <taxon>Tenacibaculum</taxon>
    </lineage>
</organism>
<reference evidence="1 2" key="1">
    <citation type="submission" date="2016-11" db="EMBL/GenBank/DDBJ databases">
        <title>Tenacibaculum sp. LPB0136, isolated from marine environment.</title>
        <authorList>
            <person name="Kim E."/>
            <person name="Yi H."/>
        </authorList>
    </citation>
    <scope>NUCLEOTIDE SEQUENCE [LARGE SCALE GENOMIC DNA]</scope>
    <source>
        <strain evidence="1 2">LPB0136</strain>
    </source>
</reference>
<accession>A0A1L3JHV4</accession>
<gene>
    <name evidence="1" type="ORF">LPB136_04805</name>
</gene>
<dbReference type="KEGG" id="ten:LPB136_04805"/>
<dbReference type="RefSeq" id="WP_072555044.1">
    <property type="nucleotide sequence ID" value="NZ_CP018155.1"/>
</dbReference>
<evidence type="ECO:0000313" key="1">
    <source>
        <dbReference type="EMBL" id="APG64720.1"/>
    </source>
</evidence>
<name>A0A1L3JHV4_9FLAO</name>
<evidence type="ECO:0000313" key="2">
    <source>
        <dbReference type="Proteomes" id="UP000181898"/>
    </source>
</evidence>
<dbReference type="EMBL" id="CP018155">
    <property type="protein sequence ID" value="APG64720.1"/>
    <property type="molecule type" value="Genomic_DNA"/>
</dbReference>
<dbReference type="PROSITE" id="PS51257">
    <property type="entry name" value="PROKAR_LIPOPROTEIN"/>
    <property type="match status" value="1"/>
</dbReference>
<evidence type="ECO:0008006" key="3">
    <source>
        <dbReference type="Google" id="ProtNLM"/>
    </source>
</evidence>
<dbReference type="Proteomes" id="UP000181898">
    <property type="component" value="Chromosome"/>
</dbReference>
<keyword evidence="2" id="KW-1185">Reference proteome</keyword>
<dbReference type="OrthoDB" id="9785185at2"/>
<protein>
    <recommendedName>
        <fullName evidence="3">Lipoprotein</fullName>
    </recommendedName>
</protein>
<sequence>MRNTIIFLFLITSIFSCKKEIKPFFDCPDERWPDFGIYSRNDSIIFCDTTRVNIVADGHEKYEILATYKNKIEYLSKRKAGSGTETIYDLKTGKTIRNEFGPYDKSYKNGKLIIEPIRMFFYWDKQYEENNWTQKYYSVFKEEIYVENDSIKITEKEFILKPPLISEKALIRANEYFKETIELKNKKSDEYEKNLWSLQEILLTCALNGDKLSKQRLLNFKNTFPKYDLERLNKSIEILKQFENKAHTHNTV</sequence>